<accession>A0A4Q9GUM0</accession>
<organism evidence="2 3">
    <name type="scientific">Glaciihabitans arcticus</name>
    <dbReference type="NCBI Taxonomy" id="2668039"/>
    <lineage>
        <taxon>Bacteria</taxon>
        <taxon>Bacillati</taxon>
        <taxon>Actinomycetota</taxon>
        <taxon>Actinomycetes</taxon>
        <taxon>Micrococcales</taxon>
        <taxon>Microbacteriaceae</taxon>
        <taxon>Glaciihabitans</taxon>
    </lineage>
</organism>
<gene>
    <name evidence="2" type="ORF">EYE40_05380</name>
</gene>
<feature type="transmembrane region" description="Helical" evidence="1">
    <location>
        <begin position="30"/>
        <end position="48"/>
    </location>
</feature>
<sequence length="237" mass="25605">MSTAPAADATPTEAVPSGTFFAKLLANFELTIAILLGIVSIATAYASFQAALYDSQMAGAYQQGSNLSTEAESLYLEGNQQFMQDTQVWNRLTELQIDAQSSDPVIAADAQNKFDTLEFQAVSEDFAKAIETANAQNEADAEFYYSPLDDEDYQASLFSDYADKSDEGIATIKKGDSFNSFSDQLTLYTVLMSISLFLLGISAVVRQLRIQVILAATGTVIFIVAAIMTALVPFVSL</sequence>
<reference evidence="3" key="1">
    <citation type="submission" date="2019-02" db="EMBL/GenBank/DDBJ databases">
        <title>Glaciihabitans arcticus sp. nov., a psychrotolerant bacterium isolated from polar soil.</title>
        <authorList>
            <person name="Dahal R.H."/>
        </authorList>
    </citation>
    <scope>NUCLEOTIDE SEQUENCE [LARGE SCALE GENOMIC DNA]</scope>
    <source>
        <strain evidence="3">RP-3-7</strain>
    </source>
</reference>
<evidence type="ECO:0000313" key="2">
    <source>
        <dbReference type="EMBL" id="TBN56877.1"/>
    </source>
</evidence>
<feature type="transmembrane region" description="Helical" evidence="1">
    <location>
        <begin position="185"/>
        <end position="205"/>
    </location>
</feature>
<proteinExistence type="predicted"/>
<name>A0A4Q9GUM0_9MICO</name>
<protein>
    <recommendedName>
        <fullName evidence="4">DUF4337 family protein</fullName>
    </recommendedName>
</protein>
<dbReference type="EMBL" id="SISG01000001">
    <property type="protein sequence ID" value="TBN56877.1"/>
    <property type="molecule type" value="Genomic_DNA"/>
</dbReference>
<comment type="caution">
    <text evidence="2">The sequence shown here is derived from an EMBL/GenBank/DDBJ whole genome shotgun (WGS) entry which is preliminary data.</text>
</comment>
<dbReference type="Proteomes" id="UP000294194">
    <property type="component" value="Unassembled WGS sequence"/>
</dbReference>
<keyword evidence="1" id="KW-1133">Transmembrane helix</keyword>
<dbReference type="RefSeq" id="WP_130980987.1">
    <property type="nucleotide sequence ID" value="NZ_SISG01000001.1"/>
</dbReference>
<evidence type="ECO:0008006" key="4">
    <source>
        <dbReference type="Google" id="ProtNLM"/>
    </source>
</evidence>
<feature type="transmembrane region" description="Helical" evidence="1">
    <location>
        <begin position="212"/>
        <end position="235"/>
    </location>
</feature>
<keyword evidence="1" id="KW-0472">Membrane</keyword>
<keyword evidence="1" id="KW-0812">Transmembrane</keyword>
<keyword evidence="3" id="KW-1185">Reference proteome</keyword>
<evidence type="ECO:0000313" key="3">
    <source>
        <dbReference type="Proteomes" id="UP000294194"/>
    </source>
</evidence>
<evidence type="ECO:0000256" key="1">
    <source>
        <dbReference type="SAM" id="Phobius"/>
    </source>
</evidence>
<dbReference type="AlphaFoldDB" id="A0A4Q9GUM0"/>